<dbReference type="PROSITE" id="PS51194">
    <property type="entry name" value="HELICASE_CTER"/>
    <property type="match status" value="1"/>
</dbReference>
<comment type="similarity">
    <text evidence="6">Belongs to the DEAD box helicase family.</text>
</comment>
<dbReference type="EC" id="3.6.4.13" evidence="1"/>
<reference evidence="9" key="2">
    <citation type="submission" date="2025-09" db="UniProtKB">
        <authorList>
            <consortium name="Ensembl"/>
        </authorList>
    </citation>
    <scope>IDENTIFICATION</scope>
</reference>
<dbReference type="SMART" id="SM00487">
    <property type="entry name" value="DEXDc"/>
    <property type="match status" value="1"/>
</dbReference>
<dbReference type="InterPro" id="IPR001650">
    <property type="entry name" value="Helicase_C-like"/>
</dbReference>
<evidence type="ECO:0000256" key="6">
    <source>
        <dbReference type="RuleBase" id="RU000492"/>
    </source>
</evidence>
<name>A0A8C9N5D6_SERCA</name>
<keyword evidence="10" id="KW-1185">Reference proteome</keyword>
<dbReference type="Pfam" id="PF00270">
    <property type="entry name" value="DEAD"/>
    <property type="match status" value="1"/>
</dbReference>
<dbReference type="PROSITE" id="PS51192">
    <property type="entry name" value="HELICASE_ATP_BIND_1"/>
    <property type="match status" value="1"/>
</dbReference>
<protein>
    <recommendedName>
        <fullName evidence="1">RNA helicase</fullName>
        <ecNumber evidence="1">3.6.4.13</ecNumber>
    </recommendedName>
</protein>
<proteinExistence type="inferred from homology"/>
<sequence length="303" mass="33678">QVVEVGKGTCLSLELPILEKEDYSQMVQVRLFSAGYSKPTPVQKYSIPIILAGRDLMACAQTGSGKTVSILCSIYSTESIWPVVIYGGTQTDYSIRQVKQGCNILCATPGRLLDIIGRGKIGLHNVKYLVLDEADRMLDMGFGADMKKLVSFPDMPQKDKRQTLMFSATFPEEVQRLSNPTSCSLFHRQEVLQVYINSHPCFLSRDREQREREIALRDFRSGKCPVLVATSVAARGLDIENVQHVINFDLPSTIEEYVHRIGRTGRCGNTGKAVGFFDNNSDGHLAQPLIKVLSDGAFGVWLQ</sequence>
<feature type="domain" description="Helicase ATP-binding" evidence="7">
    <location>
        <begin position="83"/>
        <end position="188"/>
    </location>
</feature>
<evidence type="ECO:0000256" key="1">
    <source>
        <dbReference type="ARBA" id="ARBA00012552"/>
    </source>
</evidence>
<keyword evidence="4 6" id="KW-0347">Helicase</keyword>
<keyword evidence="3 6" id="KW-0378">Hydrolase</keyword>
<evidence type="ECO:0000256" key="2">
    <source>
        <dbReference type="ARBA" id="ARBA00022741"/>
    </source>
</evidence>
<dbReference type="GO" id="GO:0016787">
    <property type="term" value="F:hydrolase activity"/>
    <property type="evidence" value="ECO:0007669"/>
    <property type="project" value="UniProtKB-KW"/>
</dbReference>
<accession>A0A8C9N5D6</accession>
<dbReference type="SUPFAM" id="SSF52540">
    <property type="entry name" value="P-loop containing nucleoside triphosphate hydrolases"/>
    <property type="match status" value="2"/>
</dbReference>
<evidence type="ECO:0000313" key="10">
    <source>
        <dbReference type="Proteomes" id="UP000694409"/>
    </source>
</evidence>
<dbReference type="Pfam" id="PF00271">
    <property type="entry name" value="Helicase_C"/>
    <property type="match status" value="1"/>
</dbReference>
<dbReference type="InterPro" id="IPR000629">
    <property type="entry name" value="RNA-helicase_DEAD-box_CS"/>
</dbReference>
<dbReference type="CDD" id="cd18787">
    <property type="entry name" value="SF2_C_DEAD"/>
    <property type="match status" value="1"/>
</dbReference>
<dbReference type="GeneTree" id="ENSGT00940000157507"/>
<evidence type="ECO:0000259" key="8">
    <source>
        <dbReference type="PROSITE" id="PS51194"/>
    </source>
</evidence>
<evidence type="ECO:0000259" key="7">
    <source>
        <dbReference type="PROSITE" id="PS51192"/>
    </source>
</evidence>
<dbReference type="GO" id="GO:0005524">
    <property type="term" value="F:ATP binding"/>
    <property type="evidence" value="ECO:0007669"/>
    <property type="project" value="UniProtKB-KW"/>
</dbReference>
<organism evidence="9 10">
    <name type="scientific">Serinus canaria</name>
    <name type="common">Island canary</name>
    <name type="synonym">Fringilla canaria</name>
    <dbReference type="NCBI Taxonomy" id="9135"/>
    <lineage>
        <taxon>Eukaryota</taxon>
        <taxon>Metazoa</taxon>
        <taxon>Chordata</taxon>
        <taxon>Craniata</taxon>
        <taxon>Vertebrata</taxon>
        <taxon>Euteleostomi</taxon>
        <taxon>Archelosauria</taxon>
        <taxon>Archosauria</taxon>
        <taxon>Dinosauria</taxon>
        <taxon>Saurischia</taxon>
        <taxon>Theropoda</taxon>
        <taxon>Coelurosauria</taxon>
        <taxon>Aves</taxon>
        <taxon>Neognathae</taxon>
        <taxon>Neoaves</taxon>
        <taxon>Telluraves</taxon>
        <taxon>Australaves</taxon>
        <taxon>Passeriformes</taxon>
        <taxon>Passeroidea</taxon>
        <taxon>Fringillidae</taxon>
        <taxon>Carduelinae</taxon>
        <taxon>Serinus</taxon>
    </lineage>
</organism>
<dbReference type="SMART" id="SM00490">
    <property type="entry name" value="HELICc"/>
    <property type="match status" value="1"/>
</dbReference>
<keyword evidence="5 6" id="KW-0067">ATP-binding</keyword>
<evidence type="ECO:0000256" key="4">
    <source>
        <dbReference type="ARBA" id="ARBA00022806"/>
    </source>
</evidence>
<dbReference type="PROSITE" id="PS00039">
    <property type="entry name" value="DEAD_ATP_HELICASE"/>
    <property type="match status" value="1"/>
</dbReference>
<dbReference type="GO" id="GO:0003724">
    <property type="term" value="F:RNA helicase activity"/>
    <property type="evidence" value="ECO:0007669"/>
    <property type="project" value="UniProtKB-EC"/>
</dbReference>
<dbReference type="Gene3D" id="3.40.50.300">
    <property type="entry name" value="P-loop containing nucleotide triphosphate hydrolases"/>
    <property type="match status" value="3"/>
</dbReference>
<evidence type="ECO:0000256" key="5">
    <source>
        <dbReference type="ARBA" id="ARBA00022840"/>
    </source>
</evidence>
<dbReference type="InterPro" id="IPR011545">
    <property type="entry name" value="DEAD/DEAH_box_helicase_dom"/>
</dbReference>
<feature type="domain" description="Helicase C-terminal" evidence="8">
    <location>
        <begin position="145"/>
        <end position="303"/>
    </location>
</feature>
<dbReference type="InterPro" id="IPR027417">
    <property type="entry name" value="P-loop_NTPase"/>
</dbReference>
<dbReference type="Ensembl" id="ENSSCAT00000013978.1">
    <property type="protein sequence ID" value="ENSSCAP00000012418.1"/>
    <property type="gene ID" value="ENSSCAG00000009273.1"/>
</dbReference>
<keyword evidence="2 6" id="KW-0547">Nucleotide-binding</keyword>
<gene>
    <name evidence="9" type="primary">DDX4</name>
</gene>
<evidence type="ECO:0000313" key="9">
    <source>
        <dbReference type="Ensembl" id="ENSSCAP00000012418.1"/>
    </source>
</evidence>
<dbReference type="Proteomes" id="UP000694409">
    <property type="component" value="Unassembled WGS sequence"/>
</dbReference>
<reference evidence="9" key="1">
    <citation type="submission" date="2025-08" db="UniProtKB">
        <authorList>
            <consortium name="Ensembl"/>
        </authorList>
    </citation>
    <scope>IDENTIFICATION</scope>
</reference>
<dbReference type="PANTHER" id="PTHR47958">
    <property type="entry name" value="ATP-DEPENDENT RNA HELICASE DBP3"/>
    <property type="match status" value="1"/>
</dbReference>
<dbReference type="GO" id="GO:0003676">
    <property type="term" value="F:nucleic acid binding"/>
    <property type="evidence" value="ECO:0007669"/>
    <property type="project" value="InterPro"/>
</dbReference>
<evidence type="ECO:0000256" key="3">
    <source>
        <dbReference type="ARBA" id="ARBA00022801"/>
    </source>
</evidence>
<dbReference type="InterPro" id="IPR014001">
    <property type="entry name" value="Helicase_ATP-bd"/>
</dbReference>
<dbReference type="AlphaFoldDB" id="A0A8C9N5D6"/>